<accession>A0A1I2GFV9</accession>
<dbReference type="InterPro" id="IPR010982">
    <property type="entry name" value="Lambda_DNA-bd_dom_sf"/>
</dbReference>
<dbReference type="CDD" id="cd00093">
    <property type="entry name" value="HTH_XRE"/>
    <property type="match status" value="1"/>
</dbReference>
<dbReference type="Proteomes" id="UP000198598">
    <property type="component" value="Unassembled WGS sequence"/>
</dbReference>
<sequence>MNLIDTLLAEATPQEQQRVHDRMMMAARIADALAAKGWTQKQLAKKMGKQPSEISKWLSGTHNFTTDTLSDLSQVLDVKLLCVKEEEPKIVTHTVIRYQPVMVFTDRYKHTGQPVMWGSFQASIGQSQPNG</sequence>
<keyword evidence="3" id="KW-1185">Reference proteome</keyword>
<dbReference type="SMART" id="SM00530">
    <property type="entry name" value="HTH_XRE"/>
    <property type="match status" value="1"/>
</dbReference>
<dbReference type="PROSITE" id="PS50943">
    <property type="entry name" value="HTH_CROC1"/>
    <property type="match status" value="1"/>
</dbReference>
<dbReference type="EMBL" id="FOLQ01000031">
    <property type="protein sequence ID" value="SFF15531.1"/>
    <property type="molecule type" value="Genomic_DNA"/>
</dbReference>
<protein>
    <submittedName>
        <fullName evidence="2">Helix-turn-helix</fullName>
    </submittedName>
</protein>
<dbReference type="GO" id="GO:0003677">
    <property type="term" value="F:DNA binding"/>
    <property type="evidence" value="ECO:0007669"/>
    <property type="project" value="InterPro"/>
</dbReference>
<organism evidence="2 3">
    <name type="scientific">Spirosoma endophyticum</name>
    <dbReference type="NCBI Taxonomy" id="662367"/>
    <lineage>
        <taxon>Bacteria</taxon>
        <taxon>Pseudomonadati</taxon>
        <taxon>Bacteroidota</taxon>
        <taxon>Cytophagia</taxon>
        <taxon>Cytophagales</taxon>
        <taxon>Cytophagaceae</taxon>
        <taxon>Spirosoma</taxon>
    </lineage>
</organism>
<proteinExistence type="predicted"/>
<evidence type="ECO:0000259" key="1">
    <source>
        <dbReference type="PROSITE" id="PS50943"/>
    </source>
</evidence>
<dbReference type="RefSeq" id="WP_093834309.1">
    <property type="nucleotide sequence ID" value="NZ_FOLQ01000031.1"/>
</dbReference>
<name>A0A1I2GFV9_9BACT</name>
<dbReference type="Pfam" id="PF01381">
    <property type="entry name" value="HTH_3"/>
    <property type="match status" value="1"/>
</dbReference>
<gene>
    <name evidence="2" type="ORF">SAMN05216167_13144</name>
</gene>
<dbReference type="OrthoDB" id="770730at2"/>
<dbReference type="InterPro" id="IPR001387">
    <property type="entry name" value="Cro/C1-type_HTH"/>
</dbReference>
<dbReference type="SUPFAM" id="SSF47413">
    <property type="entry name" value="lambda repressor-like DNA-binding domains"/>
    <property type="match status" value="1"/>
</dbReference>
<dbReference type="Gene3D" id="1.10.260.40">
    <property type="entry name" value="lambda repressor-like DNA-binding domains"/>
    <property type="match status" value="1"/>
</dbReference>
<dbReference type="STRING" id="662367.SAMN05216167_13144"/>
<dbReference type="AlphaFoldDB" id="A0A1I2GFV9"/>
<reference evidence="2 3" key="1">
    <citation type="submission" date="2016-10" db="EMBL/GenBank/DDBJ databases">
        <authorList>
            <person name="de Groot N.N."/>
        </authorList>
    </citation>
    <scope>NUCLEOTIDE SEQUENCE [LARGE SCALE GENOMIC DNA]</scope>
    <source>
        <strain evidence="2 3">DSM 26130</strain>
    </source>
</reference>
<evidence type="ECO:0000313" key="3">
    <source>
        <dbReference type="Proteomes" id="UP000198598"/>
    </source>
</evidence>
<evidence type="ECO:0000313" key="2">
    <source>
        <dbReference type="EMBL" id="SFF15531.1"/>
    </source>
</evidence>
<feature type="domain" description="HTH cro/C1-type" evidence="1">
    <location>
        <begin position="29"/>
        <end position="81"/>
    </location>
</feature>